<dbReference type="Gene3D" id="1.20.120.450">
    <property type="entry name" value="dinb family like domain"/>
    <property type="match status" value="1"/>
</dbReference>
<dbReference type="EMBL" id="JBHLXH010000002">
    <property type="protein sequence ID" value="MFC0223915.1"/>
    <property type="molecule type" value="Genomic_DNA"/>
</dbReference>
<name>A0ABV6E4K2_9ACTN</name>
<dbReference type="SUPFAM" id="SSF109854">
    <property type="entry name" value="DinB/YfiT-like putative metalloenzymes"/>
    <property type="match status" value="1"/>
</dbReference>
<dbReference type="InterPro" id="IPR010872">
    <property type="entry name" value="MDMPI_C-term_domain"/>
</dbReference>
<evidence type="ECO:0000313" key="4">
    <source>
        <dbReference type="Proteomes" id="UP001589698"/>
    </source>
</evidence>
<dbReference type="Pfam" id="PF07398">
    <property type="entry name" value="MDMPI_C"/>
    <property type="match status" value="1"/>
</dbReference>
<organism evidence="3 4">
    <name type="scientific">Nocardioides zeicaulis</name>
    <dbReference type="NCBI Taxonomy" id="1776857"/>
    <lineage>
        <taxon>Bacteria</taxon>
        <taxon>Bacillati</taxon>
        <taxon>Actinomycetota</taxon>
        <taxon>Actinomycetes</taxon>
        <taxon>Propionibacteriales</taxon>
        <taxon>Nocardioidaceae</taxon>
        <taxon>Nocardioides</taxon>
    </lineage>
</organism>
<proteinExistence type="predicted"/>
<dbReference type="PANTHER" id="PTHR40758">
    <property type="entry name" value="CONSERVED PROTEIN"/>
    <property type="match status" value="1"/>
</dbReference>
<keyword evidence="4" id="KW-1185">Reference proteome</keyword>
<sequence length="242" mass="26697">MTGAHDWVDLLRTHTRRFTELLADADPDAPVEHCPGWTVRDLAVHLGGVHQWVVHAVVAGDPSLTPEPPRENDDVAGWYARQARALVGLLAATPPDAFAWTLDRDDRTAGFWRRRQVHEVVVHTWDLEHATGTTSSIDPALAWDGVREVTDVLLPRQVRLGRARPPRRTLHLVATDVANGGPVVLEDRARPATEAADPELDAPVEVRGRAEDVLLLLWHRTDPDTLGVDPRAVEVLAQALVP</sequence>
<dbReference type="InterPro" id="IPR024344">
    <property type="entry name" value="MDMPI_metal-binding"/>
</dbReference>
<evidence type="ECO:0000259" key="2">
    <source>
        <dbReference type="Pfam" id="PF11716"/>
    </source>
</evidence>
<dbReference type="InterPro" id="IPR034660">
    <property type="entry name" value="DinB/YfiT-like"/>
</dbReference>
<gene>
    <name evidence="3" type="ORF">ACFFJG_15615</name>
</gene>
<dbReference type="Pfam" id="PF11716">
    <property type="entry name" value="MDMPI_N"/>
    <property type="match status" value="1"/>
</dbReference>
<comment type="caution">
    <text evidence="3">The sequence shown here is derived from an EMBL/GenBank/DDBJ whole genome shotgun (WGS) entry which is preliminary data.</text>
</comment>
<dbReference type="PANTHER" id="PTHR40758:SF1">
    <property type="entry name" value="CONSERVED PROTEIN"/>
    <property type="match status" value="1"/>
</dbReference>
<feature type="domain" description="Mycothiol-dependent maleylpyruvate isomerase metal-binding" evidence="2">
    <location>
        <begin position="11"/>
        <end position="128"/>
    </location>
</feature>
<dbReference type="Proteomes" id="UP001589698">
    <property type="component" value="Unassembled WGS sequence"/>
</dbReference>
<dbReference type="NCBIfam" id="TIGR03083">
    <property type="entry name" value="maleylpyruvate isomerase family mycothiol-dependent enzyme"/>
    <property type="match status" value="1"/>
</dbReference>
<feature type="domain" description="MDMPI C-terminal" evidence="1">
    <location>
        <begin position="141"/>
        <end position="228"/>
    </location>
</feature>
<dbReference type="InterPro" id="IPR017517">
    <property type="entry name" value="Maleyloyr_isom"/>
</dbReference>
<protein>
    <submittedName>
        <fullName evidence="3">Maleylpyruvate isomerase family mycothiol-dependent enzyme</fullName>
    </submittedName>
</protein>
<evidence type="ECO:0000259" key="1">
    <source>
        <dbReference type="Pfam" id="PF07398"/>
    </source>
</evidence>
<dbReference type="GO" id="GO:0016853">
    <property type="term" value="F:isomerase activity"/>
    <property type="evidence" value="ECO:0007669"/>
    <property type="project" value="UniProtKB-KW"/>
</dbReference>
<dbReference type="RefSeq" id="WP_378519709.1">
    <property type="nucleotide sequence ID" value="NZ_CBCSDI010000026.1"/>
</dbReference>
<reference evidence="3 4" key="1">
    <citation type="submission" date="2024-09" db="EMBL/GenBank/DDBJ databases">
        <authorList>
            <person name="Sun Q."/>
            <person name="Mori K."/>
        </authorList>
    </citation>
    <scope>NUCLEOTIDE SEQUENCE [LARGE SCALE GENOMIC DNA]</scope>
    <source>
        <strain evidence="3 4">CCM 8654</strain>
    </source>
</reference>
<evidence type="ECO:0000313" key="3">
    <source>
        <dbReference type="EMBL" id="MFC0223915.1"/>
    </source>
</evidence>
<keyword evidence="3" id="KW-0413">Isomerase</keyword>
<accession>A0ABV6E4K2</accession>